<name>A0AC59Z335_RANTA</name>
<proteinExistence type="predicted"/>
<evidence type="ECO:0000313" key="2">
    <source>
        <dbReference type="Proteomes" id="UP001162501"/>
    </source>
</evidence>
<protein>
    <submittedName>
        <fullName evidence="1">Uncharacterized protein</fullName>
    </submittedName>
</protein>
<reference evidence="1" key="1">
    <citation type="submission" date="2023-05" db="EMBL/GenBank/DDBJ databases">
        <authorList>
            <consortium name="ELIXIR-Norway"/>
        </authorList>
    </citation>
    <scope>NUCLEOTIDE SEQUENCE</scope>
</reference>
<reference evidence="1" key="2">
    <citation type="submission" date="2025-03" db="EMBL/GenBank/DDBJ databases">
        <authorList>
            <consortium name="ELIXIR-Norway"/>
            <consortium name="Elixir Norway"/>
        </authorList>
    </citation>
    <scope>NUCLEOTIDE SEQUENCE</scope>
</reference>
<sequence>METPGRPACCRPRLLDASRHLATRPQFLSALHPPTQTGRGASAQGLPGPGWVVDSPSDSRPTALPTQGALGTVLAARRLGRQARLPRKSNIRKPGRGPLAKISARPGQDDAGKTPRRTAFCPPEMVGPVPKAYTMSVSVSPR</sequence>
<evidence type="ECO:0000313" key="1">
    <source>
        <dbReference type="EMBL" id="CAN0188620.1"/>
    </source>
</evidence>
<accession>A0AC59Z335</accession>
<organism evidence="1 2">
    <name type="scientific">Rangifer tarandus platyrhynchus</name>
    <name type="common">Svalbard reindeer</name>
    <dbReference type="NCBI Taxonomy" id="3082113"/>
    <lineage>
        <taxon>Eukaryota</taxon>
        <taxon>Metazoa</taxon>
        <taxon>Chordata</taxon>
        <taxon>Craniata</taxon>
        <taxon>Vertebrata</taxon>
        <taxon>Euteleostomi</taxon>
        <taxon>Mammalia</taxon>
        <taxon>Eutheria</taxon>
        <taxon>Laurasiatheria</taxon>
        <taxon>Artiodactyla</taxon>
        <taxon>Ruminantia</taxon>
        <taxon>Pecora</taxon>
        <taxon>Cervidae</taxon>
        <taxon>Odocoileinae</taxon>
        <taxon>Rangifer</taxon>
    </lineage>
</organism>
<dbReference type="Proteomes" id="UP001162501">
    <property type="component" value="Chromosome 23"/>
</dbReference>
<dbReference type="EMBL" id="OX596107">
    <property type="protein sequence ID" value="CAN0188620.1"/>
    <property type="molecule type" value="Genomic_DNA"/>
</dbReference>
<gene>
    <name evidence="1" type="ORF">MRATA1EN22A_LOCUS13373</name>
</gene>